<evidence type="ECO:0000313" key="7">
    <source>
        <dbReference type="EMBL" id="MFC5825954.1"/>
    </source>
</evidence>
<accession>A0ABW1CJP5</accession>
<evidence type="ECO:0000256" key="4">
    <source>
        <dbReference type="ARBA" id="ARBA00022989"/>
    </source>
</evidence>
<keyword evidence="4 6" id="KW-1133">Transmembrane helix</keyword>
<feature type="transmembrane region" description="Helical" evidence="6">
    <location>
        <begin position="204"/>
        <end position="222"/>
    </location>
</feature>
<feature type="transmembrane region" description="Helical" evidence="6">
    <location>
        <begin position="286"/>
        <end position="305"/>
    </location>
</feature>
<dbReference type="SUPFAM" id="SSF103473">
    <property type="entry name" value="MFS general substrate transporter"/>
    <property type="match status" value="1"/>
</dbReference>
<keyword evidence="2" id="KW-1003">Cell membrane</keyword>
<dbReference type="InterPro" id="IPR011701">
    <property type="entry name" value="MFS"/>
</dbReference>
<feature type="transmembrane region" description="Helical" evidence="6">
    <location>
        <begin position="87"/>
        <end position="107"/>
    </location>
</feature>
<reference evidence="8" key="1">
    <citation type="journal article" date="2019" name="Int. J. Syst. Evol. Microbiol.">
        <title>The Global Catalogue of Microorganisms (GCM) 10K type strain sequencing project: providing services to taxonomists for standard genome sequencing and annotation.</title>
        <authorList>
            <consortium name="The Broad Institute Genomics Platform"/>
            <consortium name="The Broad Institute Genome Sequencing Center for Infectious Disease"/>
            <person name="Wu L."/>
            <person name="Ma J."/>
        </authorList>
    </citation>
    <scope>NUCLEOTIDE SEQUENCE [LARGE SCALE GENOMIC DNA]</scope>
    <source>
        <strain evidence="8">CCUG 53903</strain>
    </source>
</reference>
<keyword evidence="5 6" id="KW-0472">Membrane</keyword>
<evidence type="ECO:0000256" key="6">
    <source>
        <dbReference type="SAM" id="Phobius"/>
    </source>
</evidence>
<protein>
    <submittedName>
        <fullName evidence="7">MFS transporter</fullName>
    </submittedName>
</protein>
<dbReference type="PANTHER" id="PTHR23513">
    <property type="entry name" value="INTEGRAL MEMBRANE EFFLUX PROTEIN-RELATED"/>
    <property type="match status" value="1"/>
</dbReference>
<evidence type="ECO:0000256" key="2">
    <source>
        <dbReference type="ARBA" id="ARBA00022475"/>
    </source>
</evidence>
<dbReference type="InterPro" id="IPR036259">
    <property type="entry name" value="MFS_trans_sf"/>
</dbReference>
<evidence type="ECO:0000256" key="3">
    <source>
        <dbReference type="ARBA" id="ARBA00022692"/>
    </source>
</evidence>
<evidence type="ECO:0000256" key="1">
    <source>
        <dbReference type="ARBA" id="ARBA00004651"/>
    </source>
</evidence>
<gene>
    <name evidence="7" type="ORF">ACFPZ3_18985</name>
</gene>
<evidence type="ECO:0000256" key="5">
    <source>
        <dbReference type="ARBA" id="ARBA00023136"/>
    </source>
</evidence>
<evidence type="ECO:0000313" key="8">
    <source>
        <dbReference type="Proteomes" id="UP001596058"/>
    </source>
</evidence>
<feature type="transmembrane region" description="Helical" evidence="6">
    <location>
        <begin position="164"/>
        <end position="184"/>
    </location>
</feature>
<dbReference type="Proteomes" id="UP001596058">
    <property type="component" value="Unassembled WGS sequence"/>
</dbReference>
<feature type="transmembrane region" description="Helical" evidence="6">
    <location>
        <begin position="47"/>
        <end position="67"/>
    </location>
</feature>
<feature type="transmembrane region" description="Helical" evidence="6">
    <location>
        <begin position="229"/>
        <end position="248"/>
    </location>
</feature>
<comment type="subcellular location">
    <subcellularLocation>
        <location evidence="1">Cell membrane</location>
        <topology evidence="1">Multi-pass membrane protein</topology>
    </subcellularLocation>
</comment>
<dbReference type="EMBL" id="JBHSPA010000023">
    <property type="protein sequence ID" value="MFC5825954.1"/>
    <property type="molecule type" value="Genomic_DNA"/>
</dbReference>
<dbReference type="Pfam" id="PF07690">
    <property type="entry name" value="MFS_1"/>
    <property type="match status" value="1"/>
</dbReference>
<dbReference type="RefSeq" id="WP_379515464.1">
    <property type="nucleotide sequence ID" value="NZ_JBHSPA010000023.1"/>
</dbReference>
<comment type="caution">
    <text evidence="7">The sequence shown here is derived from an EMBL/GenBank/DDBJ whole genome shotgun (WGS) entry which is preliminary data.</text>
</comment>
<feature type="transmembrane region" description="Helical" evidence="6">
    <location>
        <begin position="254"/>
        <end position="274"/>
    </location>
</feature>
<proteinExistence type="predicted"/>
<name>A0ABW1CJP5_9ACTN</name>
<keyword evidence="8" id="KW-1185">Reference proteome</keyword>
<dbReference type="Gene3D" id="1.20.1250.20">
    <property type="entry name" value="MFS general substrate transporter like domains"/>
    <property type="match status" value="1"/>
</dbReference>
<feature type="transmembrane region" description="Helical" evidence="6">
    <location>
        <begin position="113"/>
        <end position="132"/>
    </location>
</feature>
<organism evidence="7 8">
    <name type="scientific">Nonomuraea insulae</name>
    <dbReference type="NCBI Taxonomy" id="1616787"/>
    <lineage>
        <taxon>Bacteria</taxon>
        <taxon>Bacillati</taxon>
        <taxon>Actinomycetota</taxon>
        <taxon>Actinomycetes</taxon>
        <taxon>Streptosporangiales</taxon>
        <taxon>Streptosporangiaceae</taxon>
        <taxon>Nonomuraea</taxon>
    </lineage>
</organism>
<keyword evidence="3 6" id="KW-0812">Transmembrane</keyword>
<dbReference type="PANTHER" id="PTHR23513:SF11">
    <property type="entry name" value="STAPHYLOFERRIN A TRANSPORTER"/>
    <property type="match status" value="1"/>
</dbReference>
<sequence length="363" mass="37810">MLVLLGLPLGVLLDRARSRRTVMMAMALLCAAAAVSVSAADGLGGVGGPHVVAVLMATTALGALAPIGVETCLPAVAGRERLVPANVLLYLMPAVLFLALAPLSSLLDSDDGSLLIFAGALLLCAALGFRLVRADEEPPPPRSGFWREAAEGVRCTAREPALRAIALYLVMSELFAEVTVETATKAREVASLTGGLSVGEIMTYPAYASFLLAPLLAMLLHRRLGAFRLAWVSVLVTEPFALLLALTGTEWGHLWYLAGTIVPRTGAIIVFIALTSHRQAITPDRLLGRVSGLLLAVATLAGAAGDLLEGPAEWLAGSRPGPLTLLPGLAVSTALSLAAAIPLVRAHRRNGRISEYVISGDNT</sequence>
<feature type="transmembrane region" description="Helical" evidence="6">
    <location>
        <begin position="325"/>
        <end position="344"/>
    </location>
</feature>